<protein>
    <recommendedName>
        <fullName evidence="4">SCP2 domain-containing protein</fullName>
    </recommendedName>
</protein>
<dbReference type="STRING" id="1121352.GCA_000620925_00458"/>
<evidence type="ECO:0000256" key="1">
    <source>
        <dbReference type="SAM" id="Coils"/>
    </source>
</evidence>
<evidence type="ECO:0008006" key="4">
    <source>
        <dbReference type="Google" id="ProtNLM"/>
    </source>
</evidence>
<organism evidence="2 3">
    <name type="scientific">Conchiformibius steedae</name>
    <dbReference type="NCBI Taxonomy" id="153493"/>
    <lineage>
        <taxon>Bacteria</taxon>
        <taxon>Pseudomonadati</taxon>
        <taxon>Pseudomonadota</taxon>
        <taxon>Betaproteobacteria</taxon>
        <taxon>Neisseriales</taxon>
        <taxon>Neisseriaceae</taxon>
        <taxon>Conchiformibius</taxon>
    </lineage>
</organism>
<keyword evidence="1" id="KW-0175">Coiled coil</keyword>
<gene>
    <name evidence="2" type="ORF">EII21_01075</name>
</gene>
<sequence length="166" mass="18760">MYPLIFINRLLRQNPDVCRELSGFNGLTVGIRTAGFDLCGRINPQGLLDDTLRRPHAVLIVHPRALPELMQGKRIDFNDLAFEGDVELAMNLMLRLSAVRCNWVELLGDEWAEKAAKLGHACQQIGQFLNPHNDAAAQIARLQQQLAQAQQRLDELEQNRAPRSKK</sequence>
<evidence type="ECO:0000313" key="3">
    <source>
        <dbReference type="Proteomes" id="UP000269923"/>
    </source>
</evidence>
<accession>A0A3P2A9K0</accession>
<dbReference type="AlphaFoldDB" id="A0A3P2A9K0"/>
<name>A0A3P2A9K0_9NEIS</name>
<dbReference type="OrthoDB" id="8525483at2"/>
<comment type="caution">
    <text evidence="2">The sequence shown here is derived from an EMBL/GenBank/DDBJ whole genome shotgun (WGS) entry which is preliminary data.</text>
</comment>
<feature type="coiled-coil region" evidence="1">
    <location>
        <begin position="132"/>
        <end position="159"/>
    </location>
</feature>
<reference evidence="2 3" key="1">
    <citation type="submission" date="2018-11" db="EMBL/GenBank/DDBJ databases">
        <title>Genomes From Bacteria Associated with the Canine Oral Cavity: a Test Case for Automated Genome-Based Taxonomic Assignment.</title>
        <authorList>
            <person name="Coil D.A."/>
            <person name="Jospin G."/>
            <person name="Darling A.E."/>
            <person name="Wallis C."/>
            <person name="Davis I.J."/>
            <person name="Harris S."/>
            <person name="Eisen J.A."/>
            <person name="Holcombe L.J."/>
            <person name="O'Flynn C."/>
        </authorList>
    </citation>
    <scope>NUCLEOTIDE SEQUENCE [LARGE SCALE GENOMIC DNA]</scope>
    <source>
        <strain evidence="2 3">COT-280</strain>
    </source>
</reference>
<evidence type="ECO:0000313" key="2">
    <source>
        <dbReference type="EMBL" id="RRD91648.1"/>
    </source>
</evidence>
<proteinExistence type="predicted"/>
<dbReference type="EMBL" id="RQYC01000001">
    <property type="protein sequence ID" value="RRD91648.1"/>
    <property type="molecule type" value="Genomic_DNA"/>
</dbReference>
<dbReference type="RefSeq" id="WP_124793838.1">
    <property type="nucleotide sequence ID" value="NZ_RQYC01000001.1"/>
</dbReference>
<keyword evidence="3" id="KW-1185">Reference proteome</keyword>
<dbReference type="Proteomes" id="UP000269923">
    <property type="component" value="Unassembled WGS sequence"/>
</dbReference>